<dbReference type="GO" id="GO:0006351">
    <property type="term" value="P:DNA-templated transcription"/>
    <property type="evidence" value="ECO:0007669"/>
    <property type="project" value="InterPro"/>
</dbReference>
<dbReference type="PANTHER" id="PTHR47540">
    <property type="entry name" value="THIAMINE REPRESSIBLE GENES REGULATORY PROTEIN THI5"/>
    <property type="match status" value="1"/>
</dbReference>
<feature type="coiled-coil region" evidence="6">
    <location>
        <begin position="49"/>
        <end position="76"/>
    </location>
</feature>
<dbReference type="Proteomes" id="UP000697127">
    <property type="component" value="Unassembled WGS sequence"/>
</dbReference>
<sequence>MYRSCSSCMSTLQVTKDKMFRNIDLALPTCTSCLTSKKECKYPQREKKVTLLESQLNKLQDKITFLESQLKNNNTNTTVNSIEMNTKYSSADSKNDCSIIESSSLIDQDNLHDANVSDTNIYKEEGSILFNLKLNGSSKHPYFGTSSGQVFDSELKSHLFEITQDSDRLLTEPRQSRHFFKDPSLESPFSGVVMLPDKEYALLLVDKVIKFLSHEYYLFDTQQFYIQIDEAYEKLRDKKPIWICYFLITLAVGEQYLSHSPNGEIPGMRFYTAAMRLYKSTYEEPTLEFVQTLILIAFYLQGLNSANAAFSFYGLAMRSALIQGLHRNIPFLSPVEKEKRKRLWWTIFIMDSIWCSNLGHPIHVQMDDIDVDFPEENYVDLNDGFNLELLGYSVKLASILCSVMKDVYCPTKGSTSIEVKKVLNCVQQLDQLQNIIPTRVQNNLIVSDNRSTANLYLRLNQYIVVTTRPLLLSLFKGHVQATDSIKHVVSRCVSAAILSIDILTNLKNNDWLSAFGFWDAQYCFSSLIILTICTFSGKYYPQTKTGREINTFMKDAGNFTAIDNEHRLIELDELLSKISLMSQQQFSNSDKLINGISQNPDLKPETTLDSEHEIIMGKRTNTIINENNTDTLDTNTITVLPTLIKDDSIDTNKENETSIPLFSPNSNTLFSQQSFNDFIEDMRNTYSGSVGDFTAFRNNLSPDTWNELTTNLQFWEPTNI</sequence>
<comment type="caution">
    <text evidence="8">The sequence shown here is derived from an EMBL/GenBank/DDBJ whole genome shotgun (WGS) entry which is preliminary data.</text>
</comment>
<dbReference type="GO" id="GO:0008270">
    <property type="term" value="F:zinc ion binding"/>
    <property type="evidence" value="ECO:0007669"/>
    <property type="project" value="InterPro"/>
</dbReference>
<organism evidence="8 9">
    <name type="scientific">Pichia californica</name>
    <dbReference type="NCBI Taxonomy" id="460514"/>
    <lineage>
        <taxon>Eukaryota</taxon>
        <taxon>Fungi</taxon>
        <taxon>Dikarya</taxon>
        <taxon>Ascomycota</taxon>
        <taxon>Saccharomycotina</taxon>
        <taxon>Pichiomycetes</taxon>
        <taxon>Pichiales</taxon>
        <taxon>Pichiaceae</taxon>
        <taxon>Pichia</taxon>
    </lineage>
</organism>
<keyword evidence="6" id="KW-0175">Coiled coil</keyword>
<dbReference type="OrthoDB" id="3266505at2759"/>
<dbReference type="EMBL" id="PUHW01000286">
    <property type="protein sequence ID" value="KAG0687278.1"/>
    <property type="molecule type" value="Genomic_DNA"/>
</dbReference>
<dbReference type="AlphaFoldDB" id="A0A9P6WK88"/>
<gene>
    <name evidence="8" type="ORF">C6P40_002566</name>
</gene>
<protein>
    <recommendedName>
        <fullName evidence="7">Xylanolytic transcriptional activator regulatory domain-containing protein</fullName>
    </recommendedName>
</protein>
<keyword evidence="3" id="KW-0238">DNA-binding</keyword>
<keyword evidence="4" id="KW-0804">Transcription</keyword>
<evidence type="ECO:0000256" key="1">
    <source>
        <dbReference type="ARBA" id="ARBA00004123"/>
    </source>
</evidence>
<evidence type="ECO:0000259" key="7">
    <source>
        <dbReference type="SMART" id="SM00906"/>
    </source>
</evidence>
<dbReference type="SMART" id="SM00906">
    <property type="entry name" value="Fungal_trans"/>
    <property type="match status" value="1"/>
</dbReference>
<dbReference type="InterPro" id="IPR007219">
    <property type="entry name" value="XnlR_reg_dom"/>
</dbReference>
<evidence type="ECO:0000256" key="2">
    <source>
        <dbReference type="ARBA" id="ARBA00023015"/>
    </source>
</evidence>
<name>A0A9P6WK88_9ASCO</name>
<keyword evidence="9" id="KW-1185">Reference proteome</keyword>
<dbReference type="Pfam" id="PF04082">
    <property type="entry name" value="Fungal_trans"/>
    <property type="match status" value="1"/>
</dbReference>
<comment type="subcellular location">
    <subcellularLocation>
        <location evidence="1">Nucleus</location>
    </subcellularLocation>
</comment>
<evidence type="ECO:0000256" key="4">
    <source>
        <dbReference type="ARBA" id="ARBA00023163"/>
    </source>
</evidence>
<evidence type="ECO:0000256" key="6">
    <source>
        <dbReference type="SAM" id="Coils"/>
    </source>
</evidence>
<dbReference type="Gene3D" id="4.10.240.10">
    <property type="entry name" value="Zn(2)-C6 fungal-type DNA-binding domain"/>
    <property type="match status" value="1"/>
</dbReference>
<dbReference type="CDD" id="cd12148">
    <property type="entry name" value="fungal_TF_MHR"/>
    <property type="match status" value="1"/>
</dbReference>
<keyword evidence="5" id="KW-0539">Nucleus</keyword>
<keyword evidence="2" id="KW-0805">Transcription regulation</keyword>
<dbReference type="InterPro" id="IPR051711">
    <property type="entry name" value="Stress_Response_Reg"/>
</dbReference>
<evidence type="ECO:0000313" key="9">
    <source>
        <dbReference type="Proteomes" id="UP000697127"/>
    </source>
</evidence>
<proteinExistence type="predicted"/>
<evidence type="ECO:0000256" key="3">
    <source>
        <dbReference type="ARBA" id="ARBA00023125"/>
    </source>
</evidence>
<dbReference type="GO" id="GO:0045944">
    <property type="term" value="P:positive regulation of transcription by RNA polymerase II"/>
    <property type="evidence" value="ECO:0007669"/>
    <property type="project" value="TreeGrafter"/>
</dbReference>
<evidence type="ECO:0000313" key="8">
    <source>
        <dbReference type="EMBL" id="KAG0687278.1"/>
    </source>
</evidence>
<dbReference type="GO" id="GO:0043565">
    <property type="term" value="F:sequence-specific DNA binding"/>
    <property type="evidence" value="ECO:0007669"/>
    <property type="project" value="TreeGrafter"/>
</dbReference>
<dbReference type="PANTHER" id="PTHR47540:SF6">
    <property type="entry name" value="ZN(II)2CYS6 TRANSCRIPTION FACTOR (EUROFUNG)"/>
    <property type="match status" value="1"/>
</dbReference>
<reference evidence="8" key="1">
    <citation type="submission" date="2020-11" db="EMBL/GenBank/DDBJ databases">
        <title>Kefir isolates.</title>
        <authorList>
            <person name="Marcisauskas S."/>
            <person name="Kim Y."/>
            <person name="Blasche S."/>
        </authorList>
    </citation>
    <scope>NUCLEOTIDE SEQUENCE</scope>
    <source>
        <strain evidence="8">Olga-1</strain>
    </source>
</reference>
<dbReference type="GO" id="GO:0005634">
    <property type="term" value="C:nucleus"/>
    <property type="evidence" value="ECO:0007669"/>
    <property type="project" value="UniProtKB-SubCell"/>
</dbReference>
<dbReference type="GO" id="GO:0000981">
    <property type="term" value="F:DNA-binding transcription factor activity, RNA polymerase II-specific"/>
    <property type="evidence" value="ECO:0007669"/>
    <property type="project" value="InterPro"/>
</dbReference>
<accession>A0A9P6WK88</accession>
<dbReference type="InterPro" id="IPR036864">
    <property type="entry name" value="Zn2-C6_fun-type_DNA-bd_sf"/>
</dbReference>
<feature type="domain" description="Xylanolytic transcriptional activator regulatory" evidence="7">
    <location>
        <begin position="309"/>
        <end position="380"/>
    </location>
</feature>
<evidence type="ECO:0000256" key="5">
    <source>
        <dbReference type="ARBA" id="ARBA00023242"/>
    </source>
</evidence>